<gene>
    <name evidence="1" type="ORF">AYBTSS11_LOCUS28939</name>
</gene>
<evidence type="ECO:0000313" key="2">
    <source>
        <dbReference type="Proteomes" id="UP001189624"/>
    </source>
</evidence>
<evidence type="ECO:0000313" key="1">
    <source>
        <dbReference type="EMBL" id="CAJ1976796.1"/>
    </source>
</evidence>
<dbReference type="AlphaFoldDB" id="A0AA86W1L6"/>
<organism evidence="1 2">
    <name type="scientific">Sphenostylis stenocarpa</name>
    <dbReference type="NCBI Taxonomy" id="92480"/>
    <lineage>
        <taxon>Eukaryota</taxon>
        <taxon>Viridiplantae</taxon>
        <taxon>Streptophyta</taxon>
        <taxon>Embryophyta</taxon>
        <taxon>Tracheophyta</taxon>
        <taxon>Spermatophyta</taxon>
        <taxon>Magnoliopsida</taxon>
        <taxon>eudicotyledons</taxon>
        <taxon>Gunneridae</taxon>
        <taxon>Pentapetalae</taxon>
        <taxon>rosids</taxon>
        <taxon>fabids</taxon>
        <taxon>Fabales</taxon>
        <taxon>Fabaceae</taxon>
        <taxon>Papilionoideae</taxon>
        <taxon>50 kb inversion clade</taxon>
        <taxon>NPAAA clade</taxon>
        <taxon>indigoferoid/millettioid clade</taxon>
        <taxon>Phaseoleae</taxon>
        <taxon>Sphenostylis</taxon>
    </lineage>
</organism>
<accession>A0AA86W1L6</accession>
<protein>
    <submittedName>
        <fullName evidence="1">Uncharacterized protein</fullName>
    </submittedName>
</protein>
<dbReference type="Gramene" id="rna-AYBTSS11_LOCUS28939">
    <property type="protein sequence ID" value="CAJ1976796.1"/>
    <property type="gene ID" value="gene-AYBTSS11_LOCUS28939"/>
</dbReference>
<dbReference type="Proteomes" id="UP001189624">
    <property type="component" value="Chromosome 10"/>
</dbReference>
<sequence>MRTLNLKCNGIGEELQNDLHTTTKTKPQVEGRFLLNVIVTRVLSILSHPQAICQQRSISAVGEGWPILELLTGENETLLGWRNFIFVLDLGLDIVNGVGTLNLESDGLSGEGLNEDLYSFFVGIVNSTPLDLSKIREGIPNTVHYIRSYDCEAVILAPS</sequence>
<dbReference type="EMBL" id="OY731407">
    <property type="protein sequence ID" value="CAJ1976796.1"/>
    <property type="molecule type" value="Genomic_DNA"/>
</dbReference>
<keyword evidence="2" id="KW-1185">Reference proteome</keyword>
<reference evidence="1" key="1">
    <citation type="submission" date="2023-10" db="EMBL/GenBank/DDBJ databases">
        <authorList>
            <person name="Domelevo Entfellner J.-B."/>
        </authorList>
    </citation>
    <scope>NUCLEOTIDE SEQUENCE</scope>
</reference>
<name>A0AA86W1L6_9FABA</name>
<proteinExistence type="predicted"/>